<evidence type="ECO:0000313" key="1">
    <source>
        <dbReference type="EMBL" id="CDM02990.1"/>
    </source>
</evidence>
<evidence type="ECO:0000313" key="2">
    <source>
        <dbReference type="Proteomes" id="UP000019380"/>
    </source>
</evidence>
<dbReference type="Proteomes" id="UP000019380">
    <property type="component" value="Unassembled WGS sequence"/>
</dbReference>
<name>D4VKN7_9BACE</name>
<dbReference type="AlphaFoldDB" id="D4VKN7"/>
<proteinExistence type="predicted"/>
<accession>D4VKN7</accession>
<gene>
    <name evidence="1" type="ORF">BN890_5380</name>
</gene>
<protein>
    <submittedName>
        <fullName evidence="1">Uncharacterized protein</fullName>
    </submittedName>
</protein>
<comment type="caution">
    <text evidence="1">The sequence shown here is derived from an EMBL/GenBank/DDBJ whole genome shotgun (WGS) entry which is preliminary data.</text>
</comment>
<dbReference type="EMBL" id="CBXG010000008">
    <property type="protein sequence ID" value="CDM02990.1"/>
    <property type="molecule type" value="Genomic_DNA"/>
</dbReference>
<organism evidence="1 2">
    <name type="scientific">Bacteroides xylanisolvens SD CC 1b</name>
    <dbReference type="NCBI Taxonomy" id="702447"/>
    <lineage>
        <taxon>Bacteria</taxon>
        <taxon>Pseudomonadati</taxon>
        <taxon>Bacteroidota</taxon>
        <taxon>Bacteroidia</taxon>
        <taxon>Bacteroidales</taxon>
        <taxon>Bacteroidaceae</taxon>
        <taxon>Bacteroides</taxon>
    </lineage>
</organism>
<sequence>MSGDEQYIISLLVEKLLSTVGFRIQKKRKSKLPLFCYNQFGSIE</sequence>
<reference evidence="1 2" key="1">
    <citation type="submission" date="2013-12" db="EMBL/GenBank/DDBJ databases">
        <title>Improved hybrid genome assemblies of Bacteroides xylanisolvens SD CC 1b and Bacteroides xylanisolvens SD CC 2a using Illumina and 454 Sequencing.</title>
        <authorList>
            <person name="Ramaraj T."/>
            <person name="Sundararajan A."/>
            <person name="Mudge J."/>
            <person name="Schilkey F.D."/>
            <person name="Delvecchio V."/>
            <person name="Donlon M."/>
            <person name="Ziemer C."/>
        </authorList>
    </citation>
    <scope>NUCLEOTIDE SEQUENCE [LARGE SCALE GENOMIC DNA]</scope>
</reference>